<dbReference type="InterPro" id="IPR029057">
    <property type="entry name" value="PRTase-like"/>
</dbReference>
<keyword evidence="3" id="KW-1185">Reference proteome</keyword>
<dbReference type="InterPro" id="IPR000836">
    <property type="entry name" value="PRTase_dom"/>
</dbReference>
<comment type="similarity">
    <text evidence="1">Belongs to the ComF/GntX family.</text>
</comment>
<dbReference type="PANTHER" id="PTHR47505">
    <property type="entry name" value="DNA UTILIZATION PROTEIN YHGH"/>
    <property type="match status" value="1"/>
</dbReference>
<sequence length="226" mass="26727">MKTRCINCDAQIHMNLSIEQLFQPPQKLCERCSIQFKLEKIERCPKCYKKRAENETVCIDCKFLERFKITIDKIHIISDYNPFVKSMLLKYKGFYDFVLCEAFAEVLLHHYKPRFFRQFDYVIAMPVSEERLNVRGFNQIEAILNAANIKHHDILKTRYRDKQSYLTKKERLQQRNPFYMSGEIKENARILLIDDIYTTGLTVYQAASVLLSNKDCSVEVLAFARA</sequence>
<proteinExistence type="inferred from homology"/>
<accession>A0ABY3ZW15</accession>
<dbReference type="EMBL" id="CP094348">
    <property type="protein sequence ID" value="UOB21043.1"/>
    <property type="molecule type" value="Genomic_DNA"/>
</dbReference>
<evidence type="ECO:0000313" key="3">
    <source>
        <dbReference type="Proteomes" id="UP000830343"/>
    </source>
</evidence>
<organism evidence="2 3">
    <name type="scientific">Macrococcus armenti</name>
    <dbReference type="NCBI Taxonomy" id="2875764"/>
    <lineage>
        <taxon>Bacteria</taxon>
        <taxon>Bacillati</taxon>
        <taxon>Bacillota</taxon>
        <taxon>Bacilli</taxon>
        <taxon>Bacillales</taxon>
        <taxon>Staphylococcaceae</taxon>
        <taxon>Macrococcus</taxon>
    </lineage>
</organism>
<dbReference type="SUPFAM" id="SSF53271">
    <property type="entry name" value="PRTase-like"/>
    <property type="match status" value="1"/>
</dbReference>
<reference evidence="2" key="2">
    <citation type="submission" date="2022-04" db="EMBL/GenBank/DDBJ databases">
        <title>Antimicrobial genetic elements in methicillin-resistant Macrococcus armenti.</title>
        <authorList>
            <person name="Keller J.E."/>
            <person name="Schwendener S."/>
            <person name="Pantucek R."/>
            <person name="Perreten V."/>
        </authorList>
    </citation>
    <scope>NUCLEOTIDE SEQUENCE</scope>
    <source>
        <strain evidence="2">CCM 2609</strain>
    </source>
</reference>
<dbReference type="PANTHER" id="PTHR47505:SF1">
    <property type="entry name" value="DNA UTILIZATION PROTEIN YHGH"/>
    <property type="match status" value="1"/>
</dbReference>
<gene>
    <name evidence="2" type="ORF">MRZ06_02890</name>
</gene>
<dbReference type="CDD" id="cd06223">
    <property type="entry name" value="PRTases_typeI"/>
    <property type="match status" value="1"/>
</dbReference>
<dbReference type="RefSeq" id="WP_243366407.1">
    <property type="nucleotide sequence ID" value="NZ_CP094348.1"/>
</dbReference>
<evidence type="ECO:0000313" key="2">
    <source>
        <dbReference type="EMBL" id="UOB21043.1"/>
    </source>
</evidence>
<dbReference type="Gene3D" id="3.40.50.2020">
    <property type="match status" value="1"/>
</dbReference>
<evidence type="ECO:0000256" key="1">
    <source>
        <dbReference type="ARBA" id="ARBA00008007"/>
    </source>
</evidence>
<protein>
    <submittedName>
        <fullName evidence="2">ComF family protein</fullName>
    </submittedName>
</protein>
<dbReference type="Proteomes" id="UP000830343">
    <property type="component" value="Chromosome"/>
</dbReference>
<reference evidence="2" key="1">
    <citation type="submission" date="2022-03" db="EMBL/GenBank/DDBJ databases">
        <authorList>
            <person name="Vrbovska V."/>
            <person name="Kovarovic V."/>
            <person name="Botka T."/>
            <person name="Pantucek R."/>
        </authorList>
    </citation>
    <scope>NUCLEOTIDE SEQUENCE</scope>
    <source>
        <strain evidence="2">CCM 2609</strain>
    </source>
</reference>
<name>A0ABY3ZW15_9STAP</name>
<dbReference type="InterPro" id="IPR051910">
    <property type="entry name" value="ComF/GntX_DNA_util-trans"/>
</dbReference>